<dbReference type="InterPro" id="IPR054206">
    <property type="entry name" value="DUF6912"/>
</dbReference>
<sequence length="157" mass="16200">MIRAYLPLTGIELARQWPALAPAVALAPGRSQRALGGEEAEVWEYRAMLAAAASIAEDALAAGCPRAVLACDLPDGADTAAVPVTEGVVAIPETVVDPARVVSVHIDDPEGFGLLPEDRAQALAALAESDLLWFDSGEVGDLVELFGQLGADDGLEG</sequence>
<protein>
    <submittedName>
        <fullName evidence="1">Uncharacterized protein</fullName>
    </submittedName>
</protein>
<keyword evidence="2" id="KW-1185">Reference proteome</keyword>
<gene>
    <name evidence="1" type="ORF">GCM10009823_00340</name>
</gene>
<evidence type="ECO:0000313" key="2">
    <source>
        <dbReference type="Proteomes" id="UP001500984"/>
    </source>
</evidence>
<dbReference type="EMBL" id="BAAAPZ010000001">
    <property type="protein sequence ID" value="GAA2086595.1"/>
    <property type="molecule type" value="Genomic_DNA"/>
</dbReference>
<dbReference type="RefSeq" id="WP_344334275.1">
    <property type="nucleotide sequence ID" value="NZ_BAAAPZ010000001.1"/>
</dbReference>
<proteinExistence type="predicted"/>
<reference evidence="1 2" key="1">
    <citation type="journal article" date="2019" name="Int. J. Syst. Evol. Microbiol.">
        <title>The Global Catalogue of Microorganisms (GCM) 10K type strain sequencing project: providing services to taxonomists for standard genome sequencing and annotation.</title>
        <authorList>
            <consortium name="The Broad Institute Genomics Platform"/>
            <consortium name="The Broad Institute Genome Sequencing Center for Infectious Disease"/>
            <person name="Wu L."/>
            <person name="Ma J."/>
        </authorList>
    </citation>
    <scope>NUCLEOTIDE SEQUENCE [LARGE SCALE GENOMIC DNA]</scope>
    <source>
        <strain evidence="1 2">JCM 15900</strain>
    </source>
</reference>
<evidence type="ECO:0000313" key="1">
    <source>
        <dbReference type="EMBL" id="GAA2086595.1"/>
    </source>
</evidence>
<dbReference type="Pfam" id="PF21853">
    <property type="entry name" value="DUF6912"/>
    <property type="match status" value="1"/>
</dbReference>
<name>A0ABN2W914_9MICO</name>
<accession>A0ABN2W914</accession>
<comment type="caution">
    <text evidence="1">The sequence shown here is derived from an EMBL/GenBank/DDBJ whole genome shotgun (WGS) entry which is preliminary data.</text>
</comment>
<organism evidence="1 2">
    <name type="scientific">Brevibacterium salitolerans</name>
    <dbReference type="NCBI Taxonomy" id="1403566"/>
    <lineage>
        <taxon>Bacteria</taxon>
        <taxon>Bacillati</taxon>
        <taxon>Actinomycetota</taxon>
        <taxon>Actinomycetes</taxon>
        <taxon>Micrococcales</taxon>
        <taxon>Brevibacteriaceae</taxon>
        <taxon>Brevibacterium</taxon>
    </lineage>
</organism>
<dbReference type="Proteomes" id="UP001500984">
    <property type="component" value="Unassembled WGS sequence"/>
</dbReference>